<evidence type="ECO:0000313" key="2">
    <source>
        <dbReference type="EMBL" id="SVD72494.1"/>
    </source>
</evidence>
<sequence>MRRIGCLTAFVLFSAMGTLVHGAYSSVTTGIYHSCVIADDSVFCWGDNLFGQSDIPSLKNPAQVSAGGTHTCALDENGVSCWGDPLYERLNVPTLTNPTQVSAGYLHSCALADSGVVCDWFKFGDSPVQ</sequence>
<protein>
    <submittedName>
        <fullName evidence="2">Uncharacterized protein</fullName>
    </submittedName>
</protein>
<dbReference type="InterPro" id="IPR000408">
    <property type="entry name" value="Reg_chr_condens"/>
</dbReference>
<dbReference type="Gene3D" id="2.130.10.30">
    <property type="entry name" value="Regulator of chromosome condensation 1/beta-lactamase-inhibitor protein II"/>
    <property type="match status" value="1"/>
</dbReference>
<gene>
    <name evidence="2" type="ORF">METZ01_LOCUS425348</name>
</gene>
<dbReference type="InterPro" id="IPR051210">
    <property type="entry name" value="Ub_ligase/GEF_domain"/>
</dbReference>
<reference evidence="2" key="1">
    <citation type="submission" date="2018-05" db="EMBL/GenBank/DDBJ databases">
        <authorList>
            <person name="Lanie J.A."/>
            <person name="Ng W.-L."/>
            <person name="Kazmierczak K.M."/>
            <person name="Andrzejewski T.M."/>
            <person name="Davidsen T.M."/>
            <person name="Wayne K.J."/>
            <person name="Tettelin H."/>
            <person name="Glass J.I."/>
            <person name="Rusch D."/>
            <person name="Podicherti R."/>
            <person name="Tsui H.-C.T."/>
            <person name="Winkler M.E."/>
        </authorList>
    </citation>
    <scope>NUCLEOTIDE SEQUENCE</scope>
</reference>
<keyword evidence="1" id="KW-0677">Repeat</keyword>
<dbReference type="PANTHER" id="PTHR22870:SF360">
    <property type="entry name" value="ULTRAVIOLET-B RECEPTOR UVR8"/>
    <property type="match status" value="1"/>
</dbReference>
<evidence type="ECO:0000256" key="1">
    <source>
        <dbReference type="ARBA" id="ARBA00022737"/>
    </source>
</evidence>
<dbReference type="Pfam" id="PF13540">
    <property type="entry name" value="RCC1_2"/>
    <property type="match status" value="2"/>
</dbReference>
<dbReference type="EMBL" id="UINC01169116">
    <property type="protein sequence ID" value="SVD72494.1"/>
    <property type="molecule type" value="Genomic_DNA"/>
</dbReference>
<proteinExistence type="predicted"/>
<organism evidence="2">
    <name type="scientific">marine metagenome</name>
    <dbReference type="NCBI Taxonomy" id="408172"/>
    <lineage>
        <taxon>unclassified sequences</taxon>
        <taxon>metagenomes</taxon>
        <taxon>ecological metagenomes</taxon>
    </lineage>
</organism>
<accession>A0A382XNP8</accession>
<dbReference type="PANTHER" id="PTHR22870">
    <property type="entry name" value="REGULATOR OF CHROMOSOME CONDENSATION"/>
    <property type="match status" value="1"/>
</dbReference>
<dbReference type="SUPFAM" id="SSF50985">
    <property type="entry name" value="RCC1/BLIP-II"/>
    <property type="match status" value="1"/>
</dbReference>
<dbReference type="PROSITE" id="PS50012">
    <property type="entry name" value="RCC1_3"/>
    <property type="match status" value="1"/>
</dbReference>
<dbReference type="InterPro" id="IPR009091">
    <property type="entry name" value="RCC1/BLIP-II"/>
</dbReference>
<dbReference type="AlphaFoldDB" id="A0A382XNP8"/>
<name>A0A382XNP8_9ZZZZ</name>